<protein>
    <submittedName>
        <fullName evidence="2">RNA polymerase sigma factor region1.1 domain-containing protein</fullName>
    </submittedName>
</protein>
<proteinExistence type="predicted"/>
<gene>
    <name evidence="2" type="ORF">H9Q08_05290</name>
</gene>
<organism evidence="2 3">
    <name type="scientific">Chryseobacterium indicum</name>
    <dbReference type="NCBI Taxonomy" id="2766954"/>
    <lineage>
        <taxon>Bacteria</taxon>
        <taxon>Pseudomonadati</taxon>
        <taxon>Bacteroidota</taxon>
        <taxon>Flavobacteriia</taxon>
        <taxon>Flavobacteriales</taxon>
        <taxon>Weeksellaceae</taxon>
        <taxon>Chryseobacterium group</taxon>
        <taxon>Chryseobacterium</taxon>
    </lineage>
</organism>
<dbReference type="Proteomes" id="UP001430374">
    <property type="component" value="Unassembled WGS sequence"/>
</dbReference>
<dbReference type="Pfam" id="PF23822">
    <property type="entry name" value="DUF7192"/>
    <property type="match status" value="1"/>
</dbReference>
<reference evidence="2" key="1">
    <citation type="submission" date="2021-08" db="EMBL/GenBank/DDBJ databases">
        <title>Complete genome sequence of Chryseobacterium sp strain PS-8.</title>
        <authorList>
            <person name="Das S.K."/>
        </authorList>
    </citation>
    <scope>NUCLEOTIDE SEQUENCE</scope>
    <source>
        <strain evidence="2">PS-8</strain>
    </source>
</reference>
<dbReference type="EMBL" id="JACSGT010000001">
    <property type="protein sequence ID" value="MCF2218713.1"/>
    <property type="molecule type" value="Genomic_DNA"/>
</dbReference>
<evidence type="ECO:0000259" key="1">
    <source>
        <dbReference type="Pfam" id="PF23822"/>
    </source>
</evidence>
<evidence type="ECO:0000313" key="2">
    <source>
        <dbReference type="EMBL" id="MCF2218713.1"/>
    </source>
</evidence>
<comment type="caution">
    <text evidence="2">The sequence shown here is derived from an EMBL/GenBank/DDBJ whole genome shotgun (WGS) entry which is preliminary data.</text>
</comment>
<dbReference type="InterPro" id="IPR055616">
    <property type="entry name" value="DUF7192"/>
</dbReference>
<keyword evidence="3" id="KW-1185">Reference proteome</keyword>
<evidence type="ECO:0000313" key="3">
    <source>
        <dbReference type="Proteomes" id="UP001430374"/>
    </source>
</evidence>
<sequence>MNKYLRFDNLHDFWSCAFRESTAYIKSSRKASSDWYGGAGWQEAKNLAICGWTDVLEEISKIRVNLLETITGKMEIRLPEYGIAGGVIDVGEYLCGSPEYFIKSVPAEYENQGKIIRVVCSIACSADISPEVIIKKGAVICALIDALEMLGYRCEVIANSTCSFYSSRFEVDVCIKKANQTLNMAETVFCLAHPAMFRRMMFSVKEQEGWSDYAYAYGYPAEAKDKGNLYINKIFNREVVNSKAIECVISQLKKLGVTINYN</sequence>
<accession>A0ABS9C4I3</accession>
<feature type="domain" description="DUF7192" evidence="1">
    <location>
        <begin position="4"/>
        <end position="255"/>
    </location>
</feature>
<name>A0ABS9C4I3_9FLAO</name>
<dbReference type="RefSeq" id="WP_235130422.1">
    <property type="nucleotide sequence ID" value="NZ_JACSGT010000001.1"/>
</dbReference>